<keyword evidence="9" id="KW-0040">ANK repeat</keyword>
<dbReference type="InterPro" id="IPR000048">
    <property type="entry name" value="IQ_motif_EF-hand-BS"/>
</dbReference>
<feature type="domain" description="FYVE-type" evidence="14">
    <location>
        <begin position="1511"/>
        <end position="1544"/>
    </location>
</feature>
<dbReference type="Gene3D" id="3.40.850.10">
    <property type="entry name" value="Kinesin motor domain"/>
    <property type="match status" value="1"/>
</dbReference>
<evidence type="ECO:0000256" key="3">
    <source>
        <dbReference type="ARBA" id="ARBA00022771"/>
    </source>
</evidence>
<evidence type="ECO:0000259" key="15">
    <source>
        <dbReference type="PROSITE" id="PS51456"/>
    </source>
</evidence>
<dbReference type="Gene3D" id="1.10.10.820">
    <property type="match status" value="1"/>
</dbReference>
<evidence type="ECO:0000256" key="2">
    <source>
        <dbReference type="ARBA" id="ARBA00022741"/>
    </source>
</evidence>
<dbReference type="SUPFAM" id="SSF57903">
    <property type="entry name" value="FYVE/PHD zinc finger"/>
    <property type="match status" value="1"/>
</dbReference>
<evidence type="ECO:0000256" key="1">
    <source>
        <dbReference type="ARBA" id="ARBA00022723"/>
    </source>
</evidence>
<dbReference type="InterPro" id="IPR011011">
    <property type="entry name" value="Znf_FYVE_PHD"/>
</dbReference>
<evidence type="ECO:0000256" key="13">
    <source>
        <dbReference type="SAM" id="MobiDB-lite"/>
    </source>
</evidence>
<dbReference type="InterPro" id="IPR000306">
    <property type="entry name" value="Znf_FYVE"/>
</dbReference>
<evidence type="ECO:0008006" key="18">
    <source>
        <dbReference type="Google" id="ProtNLM"/>
    </source>
</evidence>
<dbReference type="InterPro" id="IPR017455">
    <property type="entry name" value="Znf_FYVE-rel"/>
</dbReference>
<keyword evidence="3 10" id="KW-0863">Zinc-finger</keyword>
<evidence type="ECO:0000259" key="14">
    <source>
        <dbReference type="PROSITE" id="PS50178"/>
    </source>
</evidence>
<comment type="caution">
    <text evidence="16">The sequence shown here is derived from an EMBL/GenBank/DDBJ whole genome shotgun (WGS) entry which is preliminary data.</text>
</comment>
<evidence type="ECO:0000256" key="10">
    <source>
        <dbReference type="PROSITE-ProRule" id="PRU00091"/>
    </source>
</evidence>
<dbReference type="PANTHER" id="PTHR13140">
    <property type="entry name" value="MYOSIN"/>
    <property type="match status" value="1"/>
</dbReference>
<dbReference type="SUPFAM" id="SSF48403">
    <property type="entry name" value="Ankyrin repeat"/>
    <property type="match status" value="1"/>
</dbReference>
<sequence>MNEGPIWGRGKADRDTSSYGWIRGTLEGDSAHFEDGRVVAWSTIENEMDIYRGNVMSPLELEDLGMLTHLNEPSMVHCLDERFQSDKVYCHTGDMLLAVNPFKTIPKLYDIATFQTQHQSTSSRVPHVFTTAHETYRALHGEQRKNQTVLVSGESGSGKTETTKFIMQYLAVVSGSAGSKDKISISEQVLQSNPILESFGNARTLRNDNSSRFGKFVKIWFAKDGHDTLRLIGTSIETYLLEKVRLVRQAAGERNFHIFYELLAGAKRDRALQTKLHLFGSPTEFAYLNQSGCYERRDNVSDEETFEKTMRAMAIVGFSDEEQTSILELVASLLHLGNLRFGHKAGGGSGGSDATLAEIESPQMLAWVAELLAVDVTRLRNVLTNRQIKAKDEWYVVHLTKEQAEDARDAMARSIYGYLFDWLVFKVNQCVGAHEVDNGNSNDFAFIGVLDIFGFESFETNSFEQLCINYANERLQHHFIDFVMTQEQGRYQREGIPWTLLELPQNEGCLEVLEGRPTGVLALLDEECNIPKGTDAGFVRKLYQLYPNHAHFQASKRDQVEKAFVVVHYAGAVRYAAEGFCEKNRDKPHQAIFDLLTSSTSHFVRVMCRPVEDVVVPMLRRKSSIVSTGLGAQFRRQLQHLLDMITQTQPHYIRCLKPNDQNKKQIFDKKRMADQLRYGGVLEAVTISRLGYPVHMAHASFVARYLVVLTPKPKSQPSVDSLLQLLVTKLGSMWPLREANNPTTSKWFVYGMEKGKTLVFLRQTTYDFLEEVRNRALYKRAVTVQAFAKMAFYRHQFLRMKEAASNIQRLTRGHFARQLRRQMLARRTVARWIQATYRGREARRVVLAMRKERAAIRMQTQWRMWTLRLQYRKMLKKTLIIQCAWRCRQAIQHVKQLKKEALSLQHTIVERNQLRQELYQTKNEANLAKQRAKEAEEELRRVKQLLLEMQRGAATMQLPSSVVESGMPMNTPVALLDNSSNSPAAHQNPAMKLVEDIKIMPPIMSTIKSTEESTHPTEKSMEPDMELILPPVAPVLVQTRIENPKVEQIISTDEPLQPSIHMETCIPHQTQIQTPKEEPATIVQPTPVCPTKTPAVLTETNIVEEHRSEEQSSPAELENFFDASAVQTPRSRPETHVSQPQDVESVKVSPQTRDVDEDSKQSSLKSEEAETSLVNVDPTEEETKQPPGQSTATVPEDWRGGPDEEHLQRVPVRTREAHVEAHHPAVKHVQQQPLTSHPPAQTEVVAAAPVHENKPRFVDTKYQPRIPERRASTFSLLSNLMGHYADVSFDVEDIKMALERGESPDLQDASGRTMLHFAVEMGNIELVDLLLQHHASVTIADYTTQETAFHIAAKMANMEISGIFCRPDVFDTLDVNLPDKEGNTVLHLACASGRPQAAFVLELYLALGADPNMQNVLGRTPLHICTLLRRDDLLVERLLAFGADPNVYSIDKKTPLHIAAKRGLLNQAKQLVKHGASMNLPDGNESRVIFLDVAKDLRRYLGTYPPVKIPDEAVASCMVCDYGFNFLVRRHHCHRCGAICCSDCIENLSCRLCRASQLDVL</sequence>
<feature type="coiled-coil region" evidence="12">
    <location>
        <begin position="911"/>
        <end position="952"/>
    </location>
</feature>
<feature type="repeat" description="ANK" evidence="9">
    <location>
        <begin position="1381"/>
        <end position="1416"/>
    </location>
</feature>
<feature type="domain" description="Myosin motor" evidence="15">
    <location>
        <begin position="59"/>
        <end position="774"/>
    </location>
</feature>
<feature type="repeat" description="ANK" evidence="9">
    <location>
        <begin position="1417"/>
        <end position="1450"/>
    </location>
</feature>
<dbReference type="SMART" id="SM00064">
    <property type="entry name" value="FYVE"/>
    <property type="match status" value="1"/>
</dbReference>
<feature type="region of interest" description="Actin-binding" evidence="11">
    <location>
        <begin position="638"/>
        <end position="660"/>
    </location>
</feature>
<evidence type="ECO:0000256" key="11">
    <source>
        <dbReference type="PROSITE-ProRule" id="PRU00782"/>
    </source>
</evidence>
<keyword evidence="1" id="KW-0479">Metal-binding</keyword>
<dbReference type="SMART" id="SM00248">
    <property type="entry name" value="ANK"/>
    <property type="match status" value="5"/>
</dbReference>
<evidence type="ECO:0000313" key="16">
    <source>
        <dbReference type="EMBL" id="KAF0740917.1"/>
    </source>
</evidence>
<gene>
    <name evidence="16" type="ORF">Ae201684_003805</name>
</gene>
<dbReference type="Proteomes" id="UP000481153">
    <property type="component" value="Unassembled WGS sequence"/>
</dbReference>
<dbReference type="GO" id="GO:0008270">
    <property type="term" value="F:zinc ion binding"/>
    <property type="evidence" value="ECO:0007669"/>
    <property type="project" value="UniProtKB-KW"/>
</dbReference>
<keyword evidence="2 11" id="KW-0547">Nucleotide-binding</keyword>
<evidence type="ECO:0000256" key="5">
    <source>
        <dbReference type="ARBA" id="ARBA00022840"/>
    </source>
</evidence>
<organism evidence="16 17">
    <name type="scientific">Aphanomyces euteiches</name>
    <dbReference type="NCBI Taxonomy" id="100861"/>
    <lineage>
        <taxon>Eukaryota</taxon>
        <taxon>Sar</taxon>
        <taxon>Stramenopiles</taxon>
        <taxon>Oomycota</taxon>
        <taxon>Saprolegniomycetes</taxon>
        <taxon>Saprolegniales</taxon>
        <taxon>Verrucalvaceae</taxon>
        <taxon>Aphanomyces</taxon>
    </lineage>
</organism>
<proteinExistence type="inferred from homology"/>
<comment type="similarity">
    <text evidence="11">Belongs to the TRAFAC class myosin-kinesin ATPase superfamily. Myosin family.</text>
</comment>
<dbReference type="Pfam" id="PF01363">
    <property type="entry name" value="FYVE"/>
    <property type="match status" value="1"/>
</dbReference>
<dbReference type="Pfam" id="PF00063">
    <property type="entry name" value="Myosin_head"/>
    <property type="match status" value="1"/>
</dbReference>
<dbReference type="GO" id="GO:0016020">
    <property type="term" value="C:membrane"/>
    <property type="evidence" value="ECO:0007669"/>
    <property type="project" value="TreeGrafter"/>
</dbReference>
<reference evidence="16 17" key="1">
    <citation type="submission" date="2019-07" db="EMBL/GenBank/DDBJ databases">
        <title>Genomics analysis of Aphanomyces spp. identifies a new class of oomycete effector associated with host adaptation.</title>
        <authorList>
            <person name="Gaulin E."/>
        </authorList>
    </citation>
    <scope>NUCLEOTIDE SEQUENCE [LARGE SCALE GENOMIC DNA]</scope>
    <source>
        <strain evidence="16 17">ATCC 201684</strain>
    </source>
</reference>
<dbReference type="PRINTS" id="PR00193">
    <property type="entry name" value="MYOSINHEAVY"/>
</dbReference>
<dbReference type="InterPro" id="IPR001609">
    <property type="entry name" value="Myosin_head_motor_dom-like"/>
</dbReference>
<dbReference type="PROSITE" id="PS50297">
    <property type="entry name" value="ANK_REP_REGION"/>
    <property type="match status" value="4"/>
</dbReference>
<dbReference type="GO" id="GO:0000146">
    <property type="term" value="F:microfilament motor activity"/>
    <property type="evidence" value="ECO:0007669"/>
    <property type="project" value="TreeGrafter"/>
</dbReference>
<keyword evidence="4" id="KW-0862">Zinc</keyword>
<keyword evidence="7 11" id="KW-0505">Motor protein</keyword>
<keyword evidence="5 11" id="KW-0067">ATP-binding</keyword>
<dbReference type="SMART" id="SM00015">
    <property type="entry name" value="IQ"/>
    <property type="match status" value="4"/>
</dbReference>
<keyword evidence="12" id="KW-0175">Coiled coil</keyword>
<dbReference type="EMBL" id="VJMJ01000042">
    <property type="protein sequence ID" value="KAF0740917.1"/>
    <property type="molecule type" value="Genomic_DNA"/>
</dbReference>
<dbReference type="GO" id="GO:0007015">
    <property type="term" value="P:actin filament organization"/>
    <property type="evidence" value="ECO:0007669"/>
    <property type="project" value="TreeGrafter"/>
</dbReference>
<dbReference type="InterPro" id="IPR036961">
    <property type="entry name" value="Kinesin_motor_dom_sf"/>
</dbReference>
<evidence type="ECO:0000256" key="6">
    <source>
        <dbReference type="ARBA" id="ARBA00023123"/>
    </source>
</evidence>
<dbReference type="InterPro" id="IPR002110">
    <property type="entry name" value="Ankyrin_rpt"/>
</dbReference>
<name>A0A6G0XL37_9STRA</name>
<dbReference type="GO" id="GO:0051015">
    <property type="term" value="F:actin filament binding"/>
    <property type="evidence" value="ECO:0007669"/>
    <property type="project" value="TreeGrafter"/>
</dbReference>
<dbReference type="InterPro" id="IPR013083">
    <property type="entry name" value="Znf_RING/FYVE/PHD"/>
</dbReference>
<dbReference type="Gene3D" id="1.20.58.530">
    <property type="match status" value="1"/>
</dbReference>
<dbReference type="Gene3D" id="1.20.120.720">
    <property type="entry name" value="Myosin VI head, motor domain, U50 subdomain"/>
    <property type="match status" value="1"/>
</dbReference>
<evidence type="ECO:0000256" key="9">
    <source>
        <dbReference type="PROSITE-ProRule" id="PRU00023"/>
    </source>
</evidence>
<dbReference type="PROSITE" id="PS50096">
    <property type="entry name" value="IQ"/>
    <property type="match status" value="3"/>
</dbReference>
<dbReference type="Gene3D" id="1.20.5.190">
    <property type="match status" value="2"/>
</dbReference>
<keyword evidence="6 11" id="KW-0518">Myosin</keyword>
<dbReference type="GO" id="GO:0005524">
    <property type="term" value="F:ATP binding"/>
    <property type="evidence" value="ECO:0007669"/>
    <property type="project" value="UniProtKB-UniRule"/>
</dbReference>
<dbReference type="InterPro" id="IPR036770">
    <property type="entry name" value="Ankyrin_rpt-contain_sf"/>
</dbReference>
<evidence type="ECO:0000313" key="17">
    <source>
        <dbReference type="Proteomes" id="UP000481153"/>
    </source>
</evidence>
<dbReference type="FunFam" id="1.10.10.820:FF:000001">
    <property type="entry name" value="Myosin heavy chain"/>
    <property type="match status" value="1"/>
</dbReference>
<dbReference type="PANTHER" id="PTHR13140:SF845">
    <property type="entry name" value="MYOSIN-LIKE PROTEIN"/>
    <property type="match status" value="1"/>
</dbReference>
<keyword evidence="17" id="KW-1185">Reference proteome</keyword>
<protein>
    <recommendedName>
        <fullName evidence="18">Myosin motor domain-containing protein</fullName>
    </recommendedName>
</protein>
<dbReference type="SMART" id="SM00242">
    <property type="entry name" value="MYSc"/>
    <property type="match status" value="1"/>
</dbReference>
<dbReference type="Pfam" id="PF12796">
    <property type="entry name" value="Ank_2"/>
    <property type="match status" value="2"/>
</dbReference>
<dbReference type="InterPro" id="IPR027417">
    <property type="entry name" value="P-loop_NTPase"/>
</dbReference>
<accession>A0A6G0XL37</accession>
<evidence type="ECO:0000256" key="7">
    <source>
        <dbReference type="ARBA" id="ARBA00023175"/>
    </source>
</evidence>
<evidence type="ECO:0000256" key="8">
    <source>
        <dbReference type="ARBA" id="ARBA00023203"/>
    </source>
</evidence>
<feature type="repeat" description="ANK" evidence="9">
    <location>
        <begin position="1310"/>
        <end position="1342"/>
    </location>
</feature>
<dbReference type="Gene3D" id="3.30.40.10">
    <property type="entry name" value="Zinc/RING finger domain, C3HC4 (zinc finger)"/>
    <property type="match status" value="1"/>
</dbReference>
<dbReference type="PROSITE" id="PS51456">
    <property type="entry name" value="MYOSIN_MOTOR"/>
    <property type="match status" value="1"/>
</dbReference>
<evidence type="ECO:0000256" key="4">
    <source>
        <dbReference type="ARBA" id="ARBA00022833"/>
    </source>
</evidence>
<keyword evidence="8 11" id="KW-0009">Actin-binding</keyword>
<dbReference type="SUPFAM" id="SSF52540">
    <property type="entry name" value="P-loop containing nucleoside triphosphate hydrolases"/>
    <property type="match status" value="2"/>
</dbReference>
<evidence type="ECO:0000256" key="12">
    <source>
        <dbReference type="SAM" id="Coils"/>
    </source>
</evidence>
<dbReference type="Gene3D" id="6.20.240.20">
    <property type="match status" value="1"/>
</dbReference>
<feature type="binding site" evidence="11">
    <location>
        <begin position="153"/>
        <end position="160"/>
    </location>
    <ligand>
        <name>ATP</name>
        <dbReference type="ChEBI" id="CHEBI:30616"/>
    </ligand>
</feature>
<feature type="region of interest" description="Disordered" evidence="13">
    <location>
        <begin position="1127"/>
        <end position="1204"/>
    </location>
</feature>
<feature type="repeat" description="ANK" evidence="9">
    <location>
        <begin position="1451"/>
        <end position="1483"/>
    </location>
</feature>
<dbReference type="PROSITE" id="PS50088">
    <property type="entry name" value="ANK_REPEAT"/>
    <property type="match status" value="4"/>
</dbReference>
<dbReference type="PROSITE" id="PS50178">
    <property type="entry name" value="ZF_FYVE"/>
    <property type="match status" value="1"/>
</dbReference>
<dbReference type="Gene3D" id="1.25.40.20">
    <property type="entry name" value="Ankyrin repeat-containing domain"/>
    <property type="match status" value="1"/>
</dbReference>
<feature type="compositionally biased region" description="Polar residues" evidence="13">
    <location>
        <begin position="1127"/>
        <end position="1152"/>
    </location>
</feature>
<dbReference type="GO" id="GO:0016459">
    <property type="term" value="C:myosin complex"/>
    <property type="evidence" value="ECO:0007669"/>
    <property type="project" value="UniProtKB-KW"/>
</dbReference>
<dbReference type="VEuPathDB" id="FungiDB:AeMF1_011554"/>
<dbReference type="GO" id="GO:0005737">
    <property type="term" value="C:cytoplasm"/>
    <property type="evidence" value="ECO:0007669"/>
    <property type="project" value="TreeGrafter"/>
</dbReference>